<feature type="compositionally biased region" description="Polar residues" evidence="1">
    <location>
        <begin position="20"/>
        <end position="33"/>
    </location>
</feature>
<organism evidence="2 3">
    <name type="scientific">Streblomastix strix</name>
    <dbReference type="NCBI Taxonomy" id="222440"/>
    <lineage>
        <taxon>Eukaryota</taxon>
        <taxon>Metamonada</taxon>
        <taxon>Preaxostyla</taxon>
        <taxon>Oxymonadida</taxon>
        <taxon>Streblomastigidae</taxon>
        <taxon>Streblomastix</taxon>
    </lineage>
</organism>
<evidence type="ECO:0000313" key="2">
    <source>
        <dbReference type="EMBL" id="KAA6400188.1"/>
    </source>
</evidence>
<dbReference type="InterPro" id="IPR043502">
    <property type="entry name" value="DNA/RNA_pol_sf"/>
</dbReference>
<comment type="caution">
    <text evidence="2">The sequence shown here is derived from an EMBL/GenBank/DDBJ whole genome shotgun (WGS) entry which is preliminary data.</text>
</comment>
<protein>
    <recommendedName>
        <fullName evidence="4">Reverse transcriptase domain-containing protein</fullName>
    </recommendedName>
</protein>
<sequence length="291" mass="34344">MKVEVPKQRIQQTNDHDTRSITGQLKSIPNKSLRSPEARANSDSPTLFAFQQDRRKKADVPIVIEEKFATRSKGNKTSAGSKNRNKDSTPKTRQKQNPITRLTSRISWTEEERDQEKGRAEILRTVKSSRRIEKYQTRMGGQIARETDEEAKEYKIMIEEDLKLNSAILIRKEQIKWYNTTFMKMKANWKWRKIPDAKALNQQIADFHFKKHISNEANQTIRLGDWSTQLDFSSAIHHLIVQIVSQPYLAFEYQNNHYPYRTMPFTIKYHPIYFTTVMELIIQQIRMKIEI</sequence>
<evidence type="ECO:0000313" key="3">
    <source>
        <dbReference type="Proteomes" id="UP000324800"/>
    </source>
</evidence>
<dbReference type="Gene3D" id="3.30.70.270">
    <property type="match status" value="1"/>
</dbReference>
<dbReference type="SUPFAM" id="SSF56672">
    <property type="entry name" value="DNA/RNA polymerases"/>
    <property type="match status" value="1"/>
</dbReference>
<dbReference type="Gene3D" id="3.10.10.10">
    <property type="entry name" value="HIV Type 1 Reverse Transcriptase, subunit A, domain 1"/>
    <property type="match status" value="1"/>
</dbReference>
<dbReference type="AlphaFoldDB" id="A0A5J4WYJ1"/>
<dbReference type="EMBL" id="SNRW01000605">
    <property type="protein sequence ID" value="KAA6400188.1"/>
    <property type="molecule type" value="Genomic_DNA"/>
</dbReference>
<gene>
    <name evidence="2" type="ORF">EZS28_004288</name>
</gene>
<proteinExistence type="predicted"/>
<evidence type="ECO:0008006" key="4">
    <source>
        <dbReference type="Google" id="ProtNLM"/>
    </source>
</evidence>
<name>A0A5J4WYJ1_9EUKA</name>
<evidence type="ECO:0000256" key="1">
    <source>
        <dbReference type="SAM" id="MobiDB-lite"/>
    </source>
</evidence>
<feature type="compositionally biased region" description="Basic and acidic residues" evidence="1">
    <location>
        <begin position="52"/>
        <end position="69"/>
    </location>
</feature>
<accession>A0A5J4WYJ1</accession>
<feature type="region of interest" description="Disordered" evidence="1">
    <location>
        <begin position="1"/>
        <end position="100"/>
    </location>
</feature>
<dbReference type="Proteomes" id="UP000324800">
    <property type="component" value="Unassembled WGS sequence"/>
</dbReference>
<dbReference type="InterPro" id="IPR043128">
    <property type="entry name" value="Rev_trsase/Diguanyl_cyclase"/>
</dbReference>
<reference evidence="2 3" key="1">
    <citation type="submission" date="2019-03" db="EMBL/GenBank/DDBJ databases">
        <title>Single cell metagenomics reveals metabolic interactions within the superorganism composed of flagellate Streblomastix strix and complex community of Bacteroidetes bacteria on its surface.</title>
        <authorList>
            <person name="Treitli S.C."/>
            <person name="Kolisko M."/>
            <person name="Husnik F."/>
            <person name="Keeling P."/>
            <person name="Hampl V."/>
        </authorList>
    </citation>
    <scope>NUCLEOTIDE SEQUENCE [LARGE SCALE GENOMIC DNA]</scope>
    <source>
        <strain evidence="2">ST1C</strain>
    </source>
</reference>